<reference evidence="2" key="2">
    <citation type="journal article" date="2023" name="Science">
        <title>Genomic signatures of disease resistance in endangered staghorn corals.</title>
        <authorList>
            <person name="Vollmer S.V."/>
            <person name="Selwyn J.D."/>
            <person name="Despard B.A."/>
            <person name="Roesel C.L."/>
        </authorList>
    </citation>
    <scope>NUCLEOTIDE SEQUENCE</scope>
    <source>
        <strain evidence="2">K2</strain>
    </source>
</reference>
<accession>A0AAD9UXP4</accession>
<evidence type="ECO:0000313" key="3">
    <source>
        <dbReference type="Proteomes" id="UP001249851"/>
    </source>
</evidence>
<feature type="compositionally biased region" description="Low complexity" evidence="1">
    <location>
        <begin position="104"/>
        <end position="121"/>
    </location>
</feature>
<protein>
    <submittedName>
        <fullName evidence="2">Uncharacterized protein</fullName>
    </submittedName>
</protein>
<organism evidence="2 3">
    <name type="scientific">Acropora cervicornis</name>
    <name type="common">Staghorn coral</name>
    <dbReference type="NCBI Taxonomy" id="6130"/>
    <lineage>
        <taxon>Eukaryota</taxon>
        <taxon>Metazoa</taxon>
        <taxon>Cnidaria</taxon>
        <taxon>Anthozoa</taxon>
        <taxon>Hexacorallia</taxon>
        <taxon>Scleractinia</taxon>
        <taxon>Astrocoeniina</taxon>
        <taxon>Acroporidae</taxon>
        <taxon>Acropora</taxon>
    </lineage>
</organism>
<feature type="compositionally biased region" description="Basic and acidic residues" evidence="1">
    <location>
        <begin position="88"/>
        <end position="100"/>
    </location>
</feature>
<proteinExistence type="predicted"/>
<evidence type="ECO:0000313" key="2">
    <source>
        <dbReference type="EMBL" id="KAK2553577.1"/>
    </source>
</evidence>
<name>A0AAD9UXP4_ACRCE</name>
<evidence type="ECO:0000256" key="1">
    <source>
        <dbReference type="SAM" id="MobiDB-lite"/>
    </source>
</evidence>
<dbReference type="EMBL" id="JARQWQ010000076">
    <property type="protein sequence ID" value="KAK2553577.1"/>
    <property type="molecule type" value="Genomic_DNA"/>
</dbReference>
<keyword evidence="3" id="KW-1185">Reference proteome</keyword>
<feature type="region of interest" description="Disordered" evidence="1">
    <location>
        <begin position="75"/>
        <end position="122"/>
    </location>
</feature>
<gene>
    <name evidence="2" type="ORF">P5673_025068</name>
</gene>
<dbReference type="AlphaFoldDB" id="A0AAD9UXP4"/>
<sequence length="151" mass="16483">MLKRLVVRKHLSVSGDPMMNTLQGGTDEAFLFLESVVIGTGKVEGGLPHVYLFSLNLVSAWIPIEEVGRRVFEDVPSKELSDESEEELSVHEGSESKGQHSVDNQDFSDSGDSNFDNHGNGMKQGLSSGNVAGWFVDFLKFLRGDPVKVSA</sequence>
<reference evidence="2" key="1">
    <citation type="journal article" date="2023" name="G3 (Bethesda)">
        <title>Whole genome assembly and annotation of the endangered Caribbean coral Acropora cervicornis.</title>
        <authorList>
            <person name="Selwyn J.D."/>
            <person name="Vollmer S.V."/>
        </authorList>
    </citation>
    <scope>NUCLEOTIDE SEQUENCE</scope>
    <source>
        <strain evidence="2">K2</strain>
    </source>
</reference>
<dbReference type="Proteomes" id="UP001249851">
    <property type="component" value="Unassembled WGS sequence"/>
</dbReference>
<comment type="caution">
    <text evidence="2">The sequence shown here is derived from an EMBL/GenBank/DDBJ whole genome shotgun (WGS) entry which is preliminary data.</text>
</comment>